<dbReference type="AlphaFoldDB" id="A0A1F4RZ08"/>
<reference evidence="1 2" key="1">
    <citation type="journal article" date="2016" name="Nat. Commun.">
        <title>Thousands of microbial genomes shed light on interconnected biogeochemical processes in an aquifer system.</title>
        <authorList>
            <person name="Anantharaman K."/>
            <person name="Brown C.T."/>
            <person name="Hug L.A."/>
            <person name="Sharon I."/>
            <person name="Castelle C.J."/>
            <person name="Probst A.J."/>
            <person name="Thomas B.C."/>
            <person name="Singh A."/>
            <person name="Wilkins M.J."/>
            <person name="Karaoz U."/>
            <person name="Brodie E.L."/>
            <person name="Williams K.H."/>
            <person name="Hubbard S.S."/>
            <person name="Banfield J.F."/>
        </authorList>
    </citation>
    <scope>NUCLEOTIDE SEQUENCE [LARGE SCALE GENOMIC DNA]</scope>
</reference>
<name>A0A1F4RZ08_UNCSA</name>
<evidence type="ECO:0000313" key="1">
    <source>
        <dbReference type="EMBL" id="OGC13414.1"/>
    </source>
</evidence>
<organism evidence="1 2">
    <name type="scientific">candidate division WOR-1 bacterium RIFOXYB2_FULL_36_35</name>
    <dbReference type="NCBI Taxonomy" id="1802578"/>
    <lineage>
        <taxon>Bacteria</taxon>
        <taxon>Bacillati</taxon>
        <taxon>Saganbacteria</taxon>
    </lineage>
</organism>
<protein>
    <submittedName>
        <fullName evidence="1">Uncharacterized protein</fullName>
    </submittedName>
</protein>
<evidence type="ECO:0000313" key="2">
    <source>
        <dbReference type="Proteomes" id="UP000177905"/>
    </source>
</evidence>
<dbReference type="EMBL" id="MEUA01000056">
    <property type="protein sequence ID" value="OGC13414.1"/>
    <property type="molecule type" value="Genomic_DNA"/>
</dbReference>
<comment type="caution">
    <text evidence="1">The sequence shown here is derived from an EMBL/GenBank/DDBJ whole genome shotgun (WGS) entry which is preliminary data.</text>
</comment>
<sequence>MSDLIIKGAVTPTTFRDVCLSRGGKRPLPQIWVEWQEGNSTRSDAWRKKTEISVSAAIERARISIRAFEHLKELIADTTTSADRKEMAASFLEAFYIKESSNANNPLLAALNFSAKKGFSTEGFFALTPQDTVAMGKSVHPYKMVKVPGGLVTGSGRIKIPSFLIGSTIVPIELARILIGEERFNTNSIKHYGRLSPARLHPQDAFAVAKMLELSITTEEKYFLADKRNLIYKPFPSMWELIQADDWAYMNLPRVNRGFRPVKVTTTNNEGGKKALSIKGTALPLDPTTRNLDIGSCFTLRNGRRAVFIDASDPAISQAFQGKYGVFNQHLMYPFRLVDQNLEGSKWWDIA</sequence>
<accession>A0A1F4RZ08</accession>
<dbReference type="Proteomes" id="UP000177905">
    <property type="component" value="Unassembled WGS sequence"/>
</dbReference>
<proteinExistence type="predicted"/>
<gene>
    <name evidence="1" type="ORF">A2290_08995</name>
</gene>